<dbReference type="SUPFAM" id="SSF56349">
    <property type="entry name" value="DNA breaking-rejoining enzymes"/>
    <property type="match status" value="1"/>
</dbReference>
<evidence type="ECO:0000256" key="1">
    <source>
        <dbReference type="ARBA" id="ARBA00022908"/>
    </source>
</evidence>
<evidence type="ECO:0000256" key="4">
    <source>
        <dbReference type="PROSITE-ProRule" id="PRU01248"/>
    </source>
</evidence>
<dbReference type="GO" id="GO:0015074">
    <property type="term" value="P:DNA integration"/>
    <property type="evidence" value="ECO:0007669"/>
    <property type="project" value="UniProtKB-KW"/>
</dbReference>
<dbReference type="Pfam" id="PF00589">
    <property type="entry name" value="Phage_integrase"/>
    <property type="match status" value="1"/>
</dbReference>
<dbReference type="InterPro" id="IPR002104">
    <property type="entry name" value="Integrase_catalytic"/>
</dbReference>
<keyword evidence="1" id="KW-0229">DNA integration</keyword>
<dbReference type="PANTHER" id="PTHR30349">
    <property type="entry name" value="PHAGE INTEGRASE-RELATED"/>
    <property type="match status" value="1"/>
</dbReference>
<keyword evidence="3" id="KW-0233">DNA recombination</keyword>
<feature type="domain" description="Core-binding (CB)" evidence="6">
    <location>
        <begin position="10"/>
        <end position="90"/>
    </location>
</feature>
<dbReference type="InterPro" id="IPR044068">
    <property type="entry name" value="CB"/>
</dbReference>
<dbReference type="InterPro" id="IPR050090">
    <property type="entry name" value="Tyrosine_recombinase_XerCD"/>
</dbReference>
<accession>A0A0J6W4Z2</accession>
<dbReference type="InterPro" id="IPR004107">
    <property type="entry name" value="Integrase_SAM-like_N"/>
</dbReference>
<dbReference type="InterPro" id="IPR010998">
    <property type="entry name" value="Integrase_recombinase_N"/>
</dbReference>
<name>A0A0J6W4Z2_9MYCO</name>
<dbReference type="RefSeq" id="WP_201780376.1">
    <property type="nucleotide sequence ID" value="NZ_JYNL01000023.1"/>
</dbReference>
<comment type="caution">
    <text evidence="7">The sequence shown here is derived from an EMBL/GenBank/DDBJ whole genome shotgun (WGS) entry which is preliminary data.</text>
</comment>
<dbReference type="SMR" id="A0A0J6W4Z2"/>
<dbReference type="GO" id="GO:0003677">
    <property type="term" value="F:DNA binding"/>
    <property type="evidence" value="ECO:0007669"/>
    <property type="project" value="UniProtKB-UniRule"/>
</dbReference>
<evidence type="ECO:0000259" key="5">
    <source>
        <dbReference type="PROSITE" id="PS51898"/>
    </source>
</evidence>
<keyword evidence="8" id="KW-1185">Reference proteome</keyword>
<dbReference type="CDD" id="cd00397">
    <property type="entry name" value="DNA_BRE_C"/>
    <property type="match status" value="1"/>
</dbReference>
<evidence type="ECO:0000313" key="7">
    <source>
        <dbReference type="EMBL" id="KMO76863.1"/>
    </source>
</evidence>
<evidence type="ECO:0000313" key="8">
    <source>
        <dbReference type="Proteomes" id="UP000036513"/>
    </source>
</evidence>
<dbReference type="PATRIC" id="fig|37916.4.peg.2938"/>
<feature type="domain" description="Tyr recombinase" evidence="5">
    <location>
        <begin position="113"/>
        <end position="296"/>
    </location>
</feature>
<dbReference type="EMBL" id="JYNL01000023">
    <property type="protein sequence ID" value="KMO76863.1"/>
    <property type="molecule type" value="Genomic_DNA"/>
</dbReference>
<dbReference type="PROSITE" id="PS51898">
    <property type="entry name" value="TYR_RECOMBINASE"/>
    <property type="match status" value="1"/>
</dbReference>
<gene>
    <name evidence="7" type="primary">xerC_11</name>
    <name evidence="7" type="ORF">MCHLDSM_03012</name>
</gene>
<dbReference type="AlphaFoldDB" id="A0A0J6W4Z2"/>
<evidence type="ECO:0000256" key="2">
    <source>
        <dbReference type="ARBA" id="ARBA00023125"/>
    </source>
</evidence>
<dbReference type="InterPro" id="IPR011010">
    <property type="entry name" value="DNA_brk_join_enz"/>
</dbReference>
<sequence>MRASLPFQPIDLREELNDWLIQLRGQRKSPRTMEGYSVAVRAFLRWCEAEDIPQELTKEKVVAFMAARTGQASTARLQLTVLKLFAKWLAGEYPEKFDATPVLLIKHPKTDERVVPDLSEDEVQRMIRACSGSALRDKRDRALLALFAETGLRAAEMLSLDVGDIDVVNCIVHVHRGKGGKGRRVSFSPGCAAALNTYRKARRAAGLTSDDGPLFVSERGGRRLSYTGLRGTLGERAADAGVVGFHVHRLRHSHAVRWIAAGGSEASLMSRSGWSSRTQIDRYVRAASEKLAAQEFERLNLGVLEA</sequence>
<dbReference type="GO" id="GO:0006310">
    <property type="term" value="P:DNA recombination"/>
    <property type="evidence" value="ECO:0007669"/>
    <property type="project" value="UniProtKB-KW"/>
</dbReference>
<keyword evidence="2 4" id="KW-0238">DNA-binding</keyword>
<dbReference type="Proteomes" id="UP000036513">
    <property type="component" value="Unassembled WGS sequence"/>
</dbReference>
<evidence type="ECO:0000256" key="3">
    <source>
        <dbReference type="ARBA" id="ARBA00023172"/>
    </source>
</evidence>
<dbReference type="Gene3D" id="1.10.150.130">
    <property type="match status" value="1"/>
</dbReference>
<organism evidence="7 8">
    <name type="scientific">Mycolicibacterium chlorophenolicum</name>
    <dbReference type="NCBI Taxonomy" id="37916"/>
    <lineage>
        <taxon>Bacteria</taxon>
        <taxon>Bacillati</taxon>
        <taxon>Actinomycetota</taxon>
        <taxon>Actinomycetes</taxon>
        <taxon>Mycobacteriales</taxon>
        <taxon>Mycobacteriaceae</taxon>
        <taxon>Mycolicibacterium</taxon>
    </lineage>
</organism>
<evidence type="ECO:0000259" key="6">
    <source>
        <dbReference type="PROSITE" id="PS51900"/>
    </source>
</evidence>
<dbReference type="InterPro" id="IPR013762">
    <property type="entry name" value="Integrase-like_cat_sf"/>
</dbReference>
<dbReference type="Gene3D" id="1.10.443.10">
    <property type="entry name" value="Intergrase catalytic core"/>
    <property type="match status" value="1"/>
</dbReference>
<protein>
    <submittedName>
        <fullName evidence="7">Tyrosine recombinase XerC</fullName>
    </submittedName>
</protein>
<dbReference type="Pfam" id="PF13495">
    <property type="entry name" value="Phage_int_SAM_4"/>
    <property type="match status" value="1"/>
</dbReference>
<dbReference type="PANTHER" id="PTHR30349:SF87">
    <property type="entry name" value="TRANSPOSASE A"/>
    <property type="match status" value="1"/>
</dbReference>
<dbReference type="STRING" id="37916.MCHLDSM_03012"/>
<dbReference type="PROSITE" id="PS51900">
    <property type="entry name" value="CB"/>
    <property type="match status" value="1"/>
</dbReference>
<reference evidence="7 8" key="1">
    <citation type="journal article" date="2015" name="Genome Biol. Evol.">
        <title>Characterization of Three Mycobacterium spp. with Potential Use in Bioremediation by Genome Sequencing and Comparative Genomics.</title>
        <authorList>
            <person name="Das S."/>
            <person name="Pettersson B.M."/>
            <person name="Behra P.R."/>
            <person name="Ramesh M."/>
            <person name="Dasgupta S."/>
            <person name="Bhattacharya A."/>
            <person name="Kirsebom L.A."/>
        </authorList>
    </citation>
    <scope>NUCLEOTIDE SEQUENCE [LARGE SCALE GENOMIC DNA]</scope>
    <source>
        <strain evidence="7 8">DSM 43826</strain>
    </source>
</reference>
<proteinExistence type="predicted"/>